<evidence type="ECO:0000313" key="3">
    <source>
        <dbReference type="Proteomes" id="UP000294535"/>
    </source>
</evidence>
<dbReference type="GO" id="GO:0004553">
    <property type="term" value="F:hydrolase activity, hydrolyzing O-glycosyl compounds"/>
    <property type="evidence" value="ECO:0007669"/>
    <property type="project" value="UniProtKB-ARBA"/>
</dbReference>
<dbReference type="Pfam" id="PF13585">
    <property type="entry name" value="CHU_C"/>
    <property type="match status" value="1"/>
</dbReference>
<dbReference type="CDD" id="cd00146">
    <property type="entry name" value="PKD"/>
    <property type="match status" value="1"/>
</dbReference>
<comment type="caution">
    <text evidence="2">The sequence shown here is derived from an EMBL/GenBank/DDBJ whole genome shotgun (WGS) entry which is preliminary data.</text>
</comment>
<dbReference type="OrthoDB" id="7794186at2"/>
<keyword evidence="3" id="KW-1185">Reference proteome</keyword>
<feature type="domain" description="PKD" evidence="1">
    <location>
        <begin position="1900"/>
        <end position="1951"/>
    </location>
</feature>
<evidence type="ECO:0000259" key="1">
    <source>
        <dbReference type="PROSITE" id="PS50093"/>
    </source>
</evidence>
<evidence type="ECO:0000313" key="2">
    <source>
        <dbReference type="EMBL" id="TDQ19607.1"/>
    </source>
</evidence>
<protein>
    <submittedName>
        <fullName evidence="2">Gliding motility-associated-like protein</fullName>
    </submittedName>
</protein>
<name>A0A4V3D2N3_9BACT</name>
<dbReference type="GO" id="GO:0005975">
    <property type="term" value="P:carbohydrate metabolic process"/>
    <property type="evidence" value="ECO:0007669"/>
    <property type="project" value="UniProtKB-ARBA"/>
</dbReference>
<reference evidence="2 3" key="1">
    <citation type="submission" date="2019-03" db="EMBL/GenBank/DDBJ databases">
        <title>Genomic Encyclopedia of Type Strains, Phase III (KMG-III): the genomes of soil and plant-associated and newly described type strains.</title>
        <authorList>
            <person name="Whitman W."/>
        </authorList>
    </citation>
    <scope>NUCLEOTIDE SEQUENCE [LARGE SCALE GENOMIC DNA]</scope>
    <source>
        <strain evidence="2 3">CECT 8446</strain>
    </source>
</reference>
<dbReference type="InterPro" id="IPR022409">
    <property type="entry name" value="PKD/Chitinase_dom"/>
</dbReference>
<dbReference type="InterPro" id="IPR000601">
    <property type="entry name" value="PKD_dom"/>
</dbReference>
<gene>
    <name evidence="2" type="ORF">DFQ04_1431</name>
</gene>
<dbReference type="PROSITE" id="PS50093">
    <property type="entry name" value="PKD"/>
    <property type="match status" value="1"/>
</dbReference>
<dbReference type="Gene3D" id="2.60.40.10">
    <property type="entry name" value="Immunoglobulins"/>
    <property type="match status" value="1"/>
</dbReference>
<dbReference type="Pfam" id="PF13573">
    <property type="entry name" value="SprB"/>
    <property type="match status" value="3"/>
</dbReference>
<dbReference type="InterPro" id="IPR013320">
    <property type="entry name" value="ConA-like_dom_sf"/>
</dbReference>
<dbReference type="RefSeq" id="WP_133554069.1">
    <property type="nucleotide sequence ID" value="NZ_SNYF01000005.1"/>
</dbReference>
<dbReference type="EMBL" id="SNYF01000005">
    <property type="protein sequence ID" value="TDQ19607.1"/>
    <property type="molecule type" value="Genomic_DNA"/>
</dbReference>
<dbReference type="Pfam" id="PF18911">
    <property type="entry name" value="PKD_4"/>
    <property type="match status" value="1"/>
</dbReference>
<dbReference type="InterPro" id="IPR013783">
    <property type="entry name" value="Ig-like_fold"/>
</dbReference>
<dbReference type="Proteomes" id="UP000294535">
    <property type="component" value="Unassembled WGS sequence"/>
</dbReference>
<sequence>MNVLKNNLLFLFLLLLVSLGWVGESLSQVVIIPRDGFPYCEPFTNSTFRPNTVVDGVPNNPILTGGGNGVLQLTPDDFDQRGWVYVDLPFSSAYGIKASFEYFAYGSSPINEKGDGFSFFLFDGSIDASTFEIGGLGGSLGYSPLRYSSDNNFLGGYGLKGAYMGIGLDSRGNWGNNFEGRYGGFAQIPPSPFAYGSGLGGALIPKYPNSIAIRGPIDALDVQRDNGMTGLGVAPSPLTFPQPLPGYQSYPFVDGRILNNDPTDGGFFTGLPGKFFLPSSQRFTVASASNSRVTDCTVDGYRKVFIDLRPNGAGSYTISMSILATFNGSQQVVPIFTNVPYPYAAPQNLKVGFAASSGAFKNRHEIRNVTVEVSSIDPALAPNPPNLNEKVCFNENLTFDFNVSLPADNQFIRCLQLYETNPGPPDNSPNTNGDPVVGNCGLSNVCIEKCKPENKKITIPGVGTFESILDDLTDQNFGSERSEAKIKFIPEPGFFGTHTIYYTVIDNYGLTSMPKTVTVTVNPTPKIDGTETIIGPTCNGQNDGTISNVIVKDLVPGYQFVWKDQAGNILPAANYTKSETTSNGYIRATLGVTNVNLGKYYLTINNPATNTACEDTFEFEVKDVRGTPVEVVLDDQEICQGTPVIFTPQLEDPTDANNPSFKWWKDNNKTQQITNGLSQGGVTYTITAPGILSITGLAVSNVPYEFFVEVAADASQNLCATPVGQLKRVQVLVSPPLVINATIVDDLCRENIGQITVNASGGLGTYTYSINGSPFQSSNVFSGLAFGTYTIDVNAGTNCIGSISAEVKTSPEIIYDFKQVVQPACGQNNGLLEVNFSGGTPPFTLEFLKNGVLVETTNSATSTKIYQNLSPGSYEVRIKDANCTKVLTQVLADNPGIPISVAPLSDELCEGDIASIIPSVTTTGNAVLKWYKDAAATQPITSSATPDANGHVFTINNSTLELTVGGLKVGNYKYYLVATGPGYCPIPPFEASIKVLSPITATVAKTDEICFNASDGTIAVTATGADGSFEYSLNNGAFVSSNTFTGLAPGNYTVTIRSTGPNGCQAQVSTTILGPPSAISVNTPAIIRNSCDLPNGAIENLQISGGWGGYTVEWRKGSLTGPVVAGDLKGAQNLISDTYYLIVKDAKGCVANFNFVVPEMPDPNFVVAPVEVCAGQVVTLSPINTVTGSAQTEIKWYKDAAKTKEITSGPDSTDPSISYTIDVNTDQLIITGLKGNSTPYSFYFNVVCTNQLVEAKALVRVVPAPIFATEPVSCFGGNDGVISVSSGGNSNYTYSVNNGAILTEAQLKAQTWKAGIYSIKVTNQGFCEQTFSVEVKQPASALAISPLTKVDPSCGSDIGIITTQITGGWSPYTVTLIKNGVATPSVTVAGPTFEAKNLSPGTYSISVVDKEGCSISSTPITLVYGPTNITVPNVEICEGEQAVLIPTAVPTATGATFEWYKDNNLTQKINSSPVPDGNGHTFTIASNGALTVSGLSASNSPRTYYVIIKGGNSCPGQVTPVQVKINRVPTLVSQIQNEVCFGEKGTIRLTGGAGDGVFTYSLDGTNFQTGNTFSVVPGTYTGYVKSGAGCIVSLPNLVVAGPPSALQITTPTKKDSDCNASNGNVVFDVSGGYGQYTIDILRNGTQISSRPFAGGTFNSGNLAPGSYQFIVKDAGGCIISLPSAITVDELPTPISTTDDVICEGETAQLVPSTTQTGITPVYTWYQNSNGTGQISSGTSNGVTYQIAPNGSLSISGLQGRDDEYVYYVKVSGTGVCESALIPAKVKVYDIPNLRVSNPSIVCDPKGTVDLTKHIEGFNPSIYDYQVISPSGAAMKIDEIGAVNQNGNYLVSSSIKGAGCWTPTQRIQVKIAEEELISNFDYQADLGGGNFIPNGVAQILEPVNFNDLTLGKAIIWNWEFGDGAISSDRNPTHIYGKKGFYTVTLTTIDAIGCISVFERVIEVKDDYVIIIPNAFTPDGSKNLFFKPQFRGIATVEYYIFNTWGELVFHTTSGEDPGWDGTHLGQKAPNGNYVYRALFTTRSGEKIERSGVFILIR</sequence>
<dbReference type="SUPFAM" id="SSF49899">
    <property type="entry name" value="Concanavalin A-like lectins/glucanases"/>
    <property type="match status" value="1"/>
</dbReference>
<dbReference type="SMART" id="SM00089">
    <property type="entry name" value="PKD"/>
    <property type="match status" value="1"/>
</dbReference>
<dbReference type="SUPFAM" id="SSF49299">
    <property type="entry name" value="PKD domain"/>
    <property type="match status" value="1"/>
</dbReference>
<accession>A0A4V3D2N3</accession>
<dbReference type="InterPro" id="IPR035986">
    <property type="entry name" value="PKD_dom_sf"/>
</dbReference>
<dbReference type="InterPro" id="IPR025667">
    <property type="entry name" value="SprB_repeat"/>
</dbReference>
<proteinExistence type="predicted"/>
<organism evidence="2 3">
    <name type="scientific">Algoriphagus boseongensis</name>
    <dbReference type="NCBI Taxonomy" id="1442587"/>
    <lineage>
        <taxon>Bacteria</taxon>
        <taxon>Pseudomonadati</taxon>
        <taxon>Bacteroidota</taxon>
        <taxon>Cytophagia</taxon>
        <taxon>Cytophagales</taxon>
        <taxon>Cyclobacteriaceae</taxon>
        <taxon>Algoriphagus</taxon>
    </lineage>
</organism>